<dbReference type="Pfam" id="PF02686">
    <property type="entry name" value="GatC"/>
    <property type="match status" value="1"/>
</dbReference>
<comment type="function">
    <text evidence="5">Allows the formation of correctly charged Gln-tRNA(Gln) through the transamidation of misacylated Glu-tRNA(Gln) in the mitochondria. The reaction takes place in the presence of glutamine and ATP through an activated gamma-phospho-Glu-tRNA(Gln).</text>
</comment>
<evidence type="ECO:0000256" key="1">
    <source>
        <dbReference type="ARBA" id="ARBA00022741"/>
    </source>
</evidence>
<dbReference type="STRING" id="1661398.A0A482W7P6"/>
<protein>
    <recommendedName>
        <fullName evidence="5">Glutamyl-tRNA(Gln) amidotransferase subunit C, mitochondrial</fullName>
        <shortName evidence="5">Glu-AdT subunit C</shortName>
        <ecNumber evidence="5">6.3.5.-</ecNumber>
    </recommendedName>
</protein>
<evidence type="ECO:0000313" key="6">
    <source>
        <dbReference type="EMBL" id="RZC41172.1"/>
    </source>
</evidence>
<proteinExistence type="inferred from homology"/>
<organism evidence="6 7">
    <name type="scientific">Asbolus verrucosus</name>
    <name type="common">Desert ironclad beetle</name>
    <dbReference type="NCBI Taxonomy" id="1661398"/>
    <lineage>
        <taxon>Eukaryota</taxon>
        <taxon>Metazoa</taxon>
        <taxon>Ecdysozoa</taxon>
        <taxon>Arthropoda</taxon>
        <taxon>Hexapoda</taxon>
        <taxon>Insecta</taxon>
        <taxon>Pterygota</taxon>
        <taxon>Neoptera</taxon>
        <taxon>Endopterygota</taxon>
        <taxon>Coleoptera</taxon>
        <taxon>Polyphaga</taxon>
        <taxon>Cucujiformia</taxon>
        <taxon>Tenebrionidae</taxon>
        <taxon>Pimeliinae</taxon>
        <taxon>Asbolus</taxon>
    </lineage>
</organism>
<dbReference type="GO" id="GO:0006400">
    <property type="term" value="P:tRNA modification"/>
    <property type="evidence" value="ECO:0007669"/>
    <property type="project" value="UniProtKB-ARBA"/>
</dbReference>
<dbReference type="GO" id="GO:0070681">
    <property type="term" value="P:glutaminyl-tRNAGln biosynthesis via transamidation"/>
    <property type="evidence" value="ECO:0007669"/>
    <property type="project" value="UniProtKB-UniRule"/>
</dbReference>
<dbReference type="GO" id="GO:0005739">
    <property type="term" value="C:mitochondrion"/>
    <property type="evidence" value="ECO:0007669"/>
    <property type="project" value="UniProtKB-SubCell"/>
</dbReference>
<dbReference type="FunFam" id="3.40.50.300:FF:000827">
    <property type="entry name" value="KTI12 chromatin-associated homolog"/>
    <property type="match status" value="1"/>
</dbReference>
<keyword evidence="1 5" id="KW-0547">Nucleotide-binding</keyword>
<evidence type="ECO:0000256" key="5">
    <source>
        <dbReference type="HAMAP-Rule" id="MF_03149"/>
    </source>
</evidence>
<reference evidence="6 7" key="1">
    <citation type="submission" date="2017-03" db="EMBL/GenBank/DDBJ databases">
        <title>Genome of the blue death feigning beetle - Asbolus verrucosus.</title>
        <authorList>
            <person name="Rider S.D."/>
        </authorList>
    </citation>
    <scope>NUCLEOTIDE SEQUENCE [LARGE SCALE GENOMIC DNA]</scope>
    <source>
        <strain evidence="6">Butters</strain>
        <tissue evidence="6">Head and leg muscle</tissue>
    </source>
</reference>
<dbReference type="GO" id="GO:0006357">
    <property type="term" value="P:regulation of transcription by RNA polymerase II"/>
    <property type="evidence" value="ECO:0007669"/>
    <property type="project" value="UniProtKB-ARBA"/>
</dbReference>
<comment type="caution">
    <text evidence="6">The sequence shown here is derived from an EMBL/GenBank/DDBJ whole genome shotgun (WGS) entry which is preliminary data.</text>
</comment>
<dbReference type="GO" id="GO:0006450">
    <property type="term" value="P:regulation of translational fidelity"/>
    <property type="evidence" value="ECO:0007669"/>
    <property type="project" value="InterPro"/>
</dbReference>
<dbReference type="InterPro" id="IPR036113">
    <property type="entry name" value="Asp/Glu-ADT_sf_sub_c"/>
</dbReference>
<dbReference type="PANTHER" id="PTHR12435">
    <property type="match status" value="1"/>
</dbReference>
<evidence type="ECO:0000313" key="7">
    <source>
        <dbReference type="Proteomes" id="UP000292052"/>
    </source>
</evidence>
<keyword evidence="2 5" id="KW-0067">ATP-binding</keyword>
<dbReference type="GO" id="GO:0032543">
    <property type="term" value="P:mitochondrial translation"/>
    <property type="evidence" value="ECO:0007669"/>
    <property type="project" value="UniProtKB-UniRule"/>
</dbReference>
<dbReference type="InterPro" id="IPR003837">
    <property type="entry name" value="GatC"/>
</dbReference>
<comment type="subunit">
    <text evidence="5">Subunit of the heterotrimeric GatCAB amidotransferase (AdT) complex, composed of A, B and C subunits.</text>
</comment>
<dbReference type="InterPro" id="IPR045864">
    <property type="entry name" value="aa-tRNA-synth_II/BPL/LPL"/>
</dbReference>
<keyword evidence="5" id="KW-0436">Ligase</keyword>
<keyword evidence="7" id="KW-1185">Reference proteome</keyword>
<sequence length="583" mass="66640">MPLIVITGIPSSGKTTRGNELKEFLESRGKEVHLVSENEQIIKANFEKNQLYSDSSKEKHIRGLLKSEILKLMTPNNVVILDALNYIKGYRYELYCGSKANKNTQCTVHVEINRDEAWSFNENRSEETEKYNRSTFEALIMRYEEPDGKNRWDSPLFIVFPHENLNKEAIMDCLFNKAPAPPNMSTQNAPLNSTNFLYDLDQVTKKIVEGLIRSKNMGTGHRVKVEGFPDLSIDISNATVQQLMLSSRFLRFYCSNTATKITQNTRFLVPQNPVKPKIDPNKLPPKTKIDADTIALLERLSLVDCANRQGIETLEEAIAFADQIQQVDTTNVEPLVTVLEDRPLRVREDSVTEGNCREDILKNAAVTEEEYFVAPPGNIPLEARDNLLYDDVQQNSKSEIFKIESTGLLLQENLRVEWFNNIVINKDISVFPSANGFTETYNFAKATCLDTAPFAVAQFTEKKQSLEKRDENKINFLDYFENGTILECYVFVTPSSATHFFHQWQRDRRIWWRKFSASPGRYVLTDIKTDADDSQSVEILAKYSWGDQIIEKLTLGKPCRNVPQPQLQVTRSDCNAKSRNVIS</sequence>
<dbReference type="Pfam" id="PF08433">
    <property type="entry name" value="KTI12"/>
    <property type="match status" value="1"/>
</dbReference>
<dbReference type="AlphaFoldDB" id="A0A482W7P6"/>
<dbReference type="HAMAP" id="MF_00122">
    <property type="entry name" value="GatC"/>
    <property type="match status" value="1"/>
</dbReference>
<dbReference type="Gene3D" id="3.40.50.300">
    <property type="entry name" value="P-loop containing nucleotide triphosphate hydrolases"/>
    <property type="match status" value="1"/>
</dbReference>
<dbReference type="GO" id="GO:0005524">
    <property type="term" value="F:ATP binding"/>
    <property type="evidence" value="ECO:0007669"/>
    <property type="project" value="UniProtKB-KW"/>
</dbReference>
<gene>
    <name evidence="6" type="ORF">BDFB_005446</name>
</gene>
<accession>A0A482W7P6</accession>
<dbReference type="SUPFAM" id="SSF52540">
    <property type="entry name" value="P-loop containing nucleoside triphosphate hydrolases"/>
    <property type="match status" value="1"/>
</dbReference>
<dbReference type="Proteomes" id="UP000292052">
    <property type="component" value="Unassembled WGS sequence"/>
</dbReference>
<dbReference type="InterPro" id="IPR013641">
    <property type="entry name" value="KTI12/PSTK"/>
</dbReference>
<dbReference type="Gene3D" id="3.30.930.10">
    <property type="entry name" value="Bira Bifunctional Protein, Domain 2"/>
    <property type="match status" value="1"/>
</dbReference>
<comment type="catalytic activity">
    <reaction evidence="5">
        <text>L-glutamyl-tRNA(Gln) + L-glutamine + ATP + H2O = L-glutaminyl-tRNA(Gln) + L-glutamate + ADP + phosphate + H(+)</text>
        <dbReference type="Rhea" id="RHEA:17521"/>
        <dbReference type="Rhea" id="RHEA-COMP:9681"/>
        <dbReference type="Rhea" id="RHEA-COMP:9684"/>
        <dbReference type="ChEBI" id="CHEBI:15377"/>
        <dbReference type="ChEBI" id="CHEBI:15378"/>
        <dbReference type="ChEBI" id="CHEBI:29985"/>
        <dbReference type="ChEBI" id="CHEBI:30616"/>
        <dbReference type="ChEBI" id="CHEBI:43474"/>
        <dbReference type="ChEBI" id="CHEBI:58359"/>
        <dbReference type="ChEBI" id="CHEBI:78520"/>
        <dbReference type="ChEBI" id="CHEBI:78521"/>
        <dbReference type="ChEBI" id="CHEBI:456216"/>
    </reaction>
</comment>
<dbReference type="GO" id="GO:0050567">
    <property type="term" value="F:glutaminyl-tRNA synthase (glutamine-hydrolyzing) activity"/>
    <property type="evidence" value="ECO:0007669"/>
    <property type="project" value="UniProtKB-UniRule"/>
</dbReference>
<dbReference type="InterPro" id="IPR027417">
    <property type="entry name" value="P-loop_NTPase"/>
</dbReference>
<evidence type="ECO:0000256" key="2">
    <source>
        <dbReference type="ARBA" id="ARBA00022840"/>
    </source>
</evidence>
<name>A0A482W7P6_ASBVE</name>
<dbReference type="EC" id="6.3.5.-" evidence="5"/>
<dbReference type="SUPFAM" id="SSF141000">
    <property type="entry name" value="Glu-tRNAGln amidotransferase C subunit"/>
    <property type="match status" value="1"/>
</dbReference>
<comment type="similarity">
    <text evidence="4">Belongs to the KTI12 family.</text>
</comment>
<evidence type="ECO:0000256" key="3">
    <source>
        <dbReference type="ARBA" id="ARBA00023128"/>
    </source>
</evidence>
<comment type="similarity">
    <text evidence="5">Belongs to the GatC family.</text>
</comment>
<dbReference type="OrthoDB" id="9972657at2759"/>
<dbReference type="NCBIfam" id="TIGR00135">
    <property type="entry name" value="gatC"/>
    <property type="match status" value="1"/>
</dbReference>
<dbReference type="EMBL" id="QDEB01019500">
    <property type="protein sequence ID" value="RZC41172.1"/>
    <property type="molecule type" value="Genomic_DNA"/>
</dbReference>
<keyword evidence="5" id="KW-0648">Protein biosynthesis</keyword>
<keyword evidence="3 5" id="KW-0496">Mitochondrion</keyword>
<dbReference type="GO" id="GO:0030956">
    <property type="term" value="C:glutamyl-tRNA(Gln) amidotransferase complex"/>
    <property type="evidence" value="ECO:0007669"/>
    <property type="project" value="UniProtKB-UniRule"/>
</dbReference>
<comment type="subcellular location">
    <subcellularLocation>
        <location evidence="5">Mitochondrion</location>
    </subcellularLocation>
</comment>
<evidence type="ECO:0000256" key="4">
    <source>
        <dbReference type="ARBA" id="ARBA00025768"/>
    </source>
</evidence>